<evidence type="ECO:0000256" key="2">
    <source>
        <dbReference type="SAM" id="Phobius"/>
    </source>
</evidence>
<comment type="caution">
    <text evidence="4">The sequence shown here is derived from an EMBL/GenBank/DDBJ whole genome shotgun (WGS) entry which is preliminary data.</text>
</comment>
<dbReference type="Pfam" id="PF00226">
    <property type="entry name" value="DnaJ"/>
    <property type="match status" value="1"/>
</dbReference>
<dbReference type="RefSeq" id="WP_009197187.1">
    <property type="nucleotide sequence ID" value="NZ_AODQ01000150.1"/>
</dbReference>
<evidence type="ECO:0000256" key="1">
    <source>
        <dbReference type="ARBA" id="ARBA00023186"/>
    </source>
</evidence>
<feature type="transmembrane region" description="Helical" evidence="2">
    <location>
        <begin position="105"/>
        <end position="126"/>
    </location>
</feature>
<evidence type="ECO:0000313" key="4">
    <source>
        <dbReference type="EMBL" id="EMR01060.1"/>
    </source>
</evidence>
<keyword evidence="2" id="KW-0472">Membrane</keyword>
<reference evidence="4 5" key="1">
    <citation type="journal article" date="2013" name="Genome Announc.">
        <title>Draft Genome Sequence of Cesiribacter andamanensis Strain AMV16T, Isolated from a Soil Sample from a Mud Volcano in the Andaman Islands, India.</title>
        <authorList>
            <person name="Shivaji S."/>
            <person name="Ara S."/>
            <person name="Begum Z."/>
            <person name="Srinivas T.N."/>
            <person name="Singh A."/>
            <person name="Kumar Pinnaka A."/>
        </authorList>
    </citation>
    <scope>NUCLEOTIDE SEQUENCE [LARGE SCALE GENOMIC DNA]</scope>
    <source>
        <strain evidence="4 5">AMV16</strain>
    </source>
</reference>
<proteinExistence type="predicted"/>
<keyword evidence="5" id="KW-1185">Reference proteome</keyword>
<dbReference type="AlphaFoldDB" id="M7NGV0"/>
<organism evidence="4 5">
    <name type="scientific">Cesiribacter andamanensis AMV16</name>
    <dbReference type="NCBI Taxonomy" id="1279009"/>
    <lineage>
        <taxon>Bacteria</taxon>
        <taxon>Pseudomonadati</taxon>
        <taxon>Bacteroidota</taxon>
        <taxon>Cytophagia</taxon>
        <taxon>Cytophagales</taxon>
        <taxon>Cesiribacteraceae</taxon>
        <taxon>Cesiribacter</taxon>
    </lineage>
</organism>
<dbReference type="EMBL" id="AODQ01000150">
    <property type="protein sequence ID" value="EMR01060.1"/>
    <property type="molecule type" value="Genomic_DNA"/>
</dbReference>
<dbReference type="SMART" id="SM00271">
    <property type="entry name" value="DnaJ"/>
    <property type="match status" value="1"/>
</dbReference>
<dbReference type="CDD" id="cd06257">
    <property type="entry name" value="DnaJ"/>
    <property type="match status" value="1"/>
</dbReference>
<accession>M7NGV0</accession>
<dbReference type="PROSITE" id="PS50076">
    <property type="entry name" value="DNAJ_2"/>
    <property type="match status" value="1"/>
</dbReference>
<dbReference type="eggNOG" id="COG0484">
    <property type="taxonomic scope" value="Bacteria"/>
</dbReference>
<evidence type="ECO:0000313" key="5">
    <source>
        <dbReference type="Proteomes" id="UP000011910"/>
    </source>
</evidence>
<dbReference type="OrthoDB" id="9779622at2"/>
<keyword evidence="2" id="KW-0812">Transmembrane</keyword>
<dbReference type="PANTHER" id="PTHR44145">
    <property type="entry name" value="DNAJ HOMOLOG SUBFAMILY A MEMBER 3, MITOCHONDRIAL"/>
    <property type="match status" value="1"/>
</dbReference>
<sequence>MKNYYSILQLAPAATQPEIKKAYRMLVKKHHPDVATTAAGGISIQEINEAYRVLSNPQKRQAYDWAYFASGDEEQAPAIHYAPAGERPSRRQPRERERIAPYMRYVYPILQTSLAFCLLLLVDYALPLRKRSTRPSTSLKCMQKNTAPKQPGVHAATWTIPSCTPFRAG</sequence>
<dbReference type="InterPro" id="IPR051938">
    <property type="entry name" value="Apopto_cytoskel_mod"/>
</dbReference>
<evidence type="ECO:0000259" key="3">
    <source>
        <dbReference type="PROSITE" id="PS50076"/>
    </source>
</evidence>
<dbReference type="Gene3D" id="1.10.287.110">
    <property type="entry name" value="DnaJ domain"/>
    <property type="match status" value="1"/>
</dbReference>
<dbReference type="Proteomes" id="UP000011910">
    <property type="component" value="Unassembled WGS sequence"/>
</dbReference>
<gene>
    <name evidence="4" type="primary">dnaJ_3</name>
    <name evidence="4" type="ORF">ADICEAN_03808</name>
</gene>
<feature type="domain" description="J" evidence="3">
    <location>
        <begin position="3"/>
        <end position="67"/>
    </location>
</feature>
<protein>
    <submittedName>
        <fullName evidence="4">Chaperone protein DnaJ</fullName>
    </submittedName>
</protein>
<dbReference type="InterPro" id="IPR001623">
    <property type="entry name" value="DnaJ_domain"/>
</dbReference>
<dbReference type="InterPro" id="IPR036869">
    <property type="entry name" value="J_dom_sf"/>
</dbReference>
<keyword evidence="2" id="KW-1133">Transmembrane helix</keyword>
<dbReference type="SUPFAM" id="SSF46565">
    <property type="entry name" value="Chaperone J-domain"/>
    <property type="match status" value="1"/>
</dbReference>
<dbReference type="PRINTS" id="PR00625">
    <property type="entry name" value="JDOMAIN"/>
</dbReference>
<dbReference type="PANTHER" id="PTHR44145:SF3">
    <property type="entry name" value="DNAJ HOMOLOG SUBFAMILY A MEMBER 3, MITOCHONDRIAL"/>
    <property type="match status" value="1"/>
</dbReference>
<keyword evidence="1" id="KW-0143">Chaperone</keyword>
<dbReference type="STRING" id="1279009.ADICEAN_03808"/>
<name>M7NGV0_9BACT</name>